<proteinExistence type="predicted"/>
<evidence type="ECO:0000313" key="1">
    <source>
        <dbReference type="EMBL" id="KAA3480278.1"/>
    </source>
</evidence>
<organism evidence="1 2">
    <name type="scientific">Gossypium australe</name>
    <dbReference type="NCBI Taxonomy" id="47621"/>
    <lineage>
        <taxon>Eukaryota</taxon>
        <taxon>Viridiplantae</taxon>
        <taxon>Streptophyta</taxon>
        <taxon>Embryophyta</taxon>
        <taxon>Tracheophyta</taxon>
        <taxon>Spermatophyta</taxon>
        <taxon>Magnoliopsida</taxon>
        <taxon>eudicotyledons</taxon>
        <taxon>Gunneridae</taxon>
        <taxon>Pentapetalae</taxon>
        <taxon>rosids</taxon>
        <taxon>malvids</taxon>
        <taxon>Malvales</taxon>
        <taxon>Malvaceae</taxon>
        <taxon>Malvoideae</taxon>
        <taxon>Gossypium</taxon>
    </lineage>
</organism>
<evidence type="ECO:0000313" key="2">
    <source>
        <dbReference type="Proteomes" id="UP000325315"/>
    </source>
</evidence>
<reference evidence="2" key="1">
    <citation type="journal article" date="2019" name="Plant Biotechnol. J.">
        <title>Genome sequencing of the Australian wild diploid species Gossypium australe highlights disease resistance and delayed gland morphogenesis.</title>
        <authorList>
            <person name="Cai Y."/>
            <person name="Cai X."/>
            <person name="Wang Q."/>
            <person name="Wang P."/>
            <person name="Zhang Y."/>
            <person name="Cai C."/>
            <person name="Xu Y."/>
            <person name="Wang K."/>
            <person name="Zhou Z."/>
            <person name="Wang C."/>
            <person name="Geng S."/>
            <person name="Li B."/>
            <person name="Dong Q."/>
            <person name="Hou Y."/>
            <person name="Wang H."/>
            <person name="Ai P."/>
            <person name="Liu Z."/>
            <person name="Yi F."/>
            <person name="Sun M."/>
            <person name="An G."/>
            <person name="Cheng J."/>
            <person name="Zhang Y."/>
            <person name="Shi Q."/>
            <person name="Xie Y."/>
            <person name="Shi X."/>
            <person name="Chang Y."/>
            <person name="Huang F."/>
            <person name="Chen Y."/>
            <person name="Hong S."/>
            <person name="Mi L."/>
            <person name="Sun Q."/>
            <person name="Zhang L."/>
            <person name="Zhou B."/>
            <person name="Peng R."/>
            <person name="Zhang X."/>
            <person name="Liu F."/>
        </authorList>
    </citation>
    <scope>NUCLEOTIDE SEQUENCE [LARGE SCALE GENOMIC DNA]</scope>
    <source>
        <strain evidence="2">cv. PA1801</strain>
    </source>
</reference>
<evidence type="ECO:0008006" key="3">
    <source>
        <dbReference type="Google" id="ProtNLM"/>
    </source>
</evidence>
<sequence>MISTFGPNFTILGEGYSTMRPPLFNGSNYLDWRTRMKLFIQANNCVWRIITNGSFIHMKRVEGVIFPKEESEWDNNYIKKIQLNAKDMDTLFYALSANEYIRVSLCNNAKEIWDKIGVTHEGTSRVKDSKISLITLDYELFKKT</sequence>
<accession>A0A5B6WGG8</accession>
<protein>
    <recommendedName>
        <fullName evidence="3">DUF4219 domain-containing protein</fullName>
    </recommendedName>
</protein>
<name>A0A5B6WGG8_9ROSI</name>
<dbReference type="PANTHER" id="PTHR34676:SF8">
    <property type="entry name" value="TRANSMEMBRANE PROTEIN"/>
    <property type="match status" value="1"/>
</dbReference>
<gene>
    <name evidence="1" type="ORF">EPI10_020726</name>
</gene>
<dbReference type="Proteomes" id="UP000325315">
    <property type="component" value="Unassembled WGS sequence"/>
</dbReference>
<keyword evidence="2" id="KW-1185">Reference proteome</keyword>
<dbReference type="AlphaFoldDB" id="A0A5B6WGG8"/>
<dbReference type="EMBL" id="SMMG02000003">
    <property type="protein sequence ID" value="KAA3480278.1"/>
    <property type="molecule type" value="Genomic_DNA"/>
</dbReference>
<dbReference type="OrthoDB" id="1001852at2759"/>
<comment type="caution">
    <text evidence="1">The sequence shown here is derived from an EMBL/GenBank/DDBJ whole genome shotgun (WGS) entry which is preliminary data.</text>
</comment>
<dbReference type="PANTHER" id="PTHR34676">
    <property type="entry name" value="DUF4219 DOMAIN-CONTAINING PROTEIN-RELATED"/>
    <property type="match status" value="1"/>
</dbReference>